<keyword evidence="3" id="KW-0328">Glycosyltransferase</keyword>
<feature type="transmembrane region" description="Helical" evidence="8">
    <location>
        <begin position="219"/>
        <end position="239"/>
    </location>
</feature>
<feature type="transmembrane region" description="Helical" evidence="8">
    <location>
        <begin position="20"/>
        <end position="37"/>
    </location>
</feature>
<dbReference type="Pfam" id="PF13231">
    <property type="entry name" value="PMT_2"/>
    <property type="match status" value="1"/>
</dbReference>
<keyword evidence="5 8" id="KW-0812">Transmembrane</keyword>
<keyword evidence="2" id="KW-1003">Cell membrane</keyword>
<dbReference type="Proteomes" id="UP000231569">
    <property type="component" value="Unassembled WGS sequence"/>
</dbReference>
<name>A0A2M8KUY4_9BACT</name>
<proteinExistence type="predicted"/>
<feature type="transmembrane region" description="Helical" evidence="8">
    <location>
        <begin position="338"/>
        <end position="356"/>
    </location>
</feature>
<evidence type="ECO:0000259" key="9">
    <source>
        <dbReference type="Pfam" id="PF13231"/>
    </source>
</evidence>
<dbReference type="PANTHER" id="PTHR33908:SF11">
    <property type="entry name" value="MEMBRANE PROTEIN"/>
    <property type="match status" value="1"/>
</dbReference>
<evidence type="ECO:0000256" key="4">
    <source>
        <dbReference type="ARBA" id="ARBA00022679"/>
    </source>
</evidence>
<comment type="subcellular location">
    <subcellularLocation>
        <location evidence="1">Cell membrane</location>
        <topology evidence="1">Multi-pass membrane protein</topology>
    </subcellularLocation>
</comment>
<feature type="transmembrane region" description="Helical" evidence="8">
    <location>
        <begin position="125"/>
        <end position="141"/>
    </location>
</feature>
<feature type="transmembrane region" description="Helical" evidence="8">
    <location>
        <begin position="101"/>
        <end position="119"/>
    </location>
</feature>
<evidence type="ECO:0000256" key="5">
    <source>
        <dbReference type="ARBA" id="ARBA00022692"/>
    </source>
</evidence>
<evidence type="ECO:0000256" key="7">
    <source>
        <dbReference type="ARBA" id="ARBA00023136"/>
    </source>
</evidence>
<dbReference type="GO" id="GO:0016763">
    <property type="term" value="F:pentosyltransferase activity"/>
    <property type="evidence" value="ECO:0007669"/>
    <property type="project" value="TreeGrafter"/>
</dbReference>
<gene>
    <name evidence="10" type="ORF">COU89_01640</name>
</gene>
<feature type="transmembrane region" description="Helical" evidence="8">
    <location>
        <begin position="312"/>
        <end position="332"/>
    </location>
</feature>
<evidence type="ECO:0000256" key="8">
    <source>
        <dbReference type="SAM" id="Phobius"/>
    </source>
</evidence>
<reference evidence="11" key="1">
    <citation type="submission" date="2017-09" db="EMBL/GenBank/DDBJ databases">
        <title>Depth-based differentiation of microbial function through sediment-hosted aquifers and enrichment of novel symbionts in the deep terrestrial subsurface.</title>
        <authorList>
            <person name="Probst A.J."/>
            <person name="Ladd B."/>
            <person name="Jarett J.K."/>
            <person name="Geller-Mcgrath D.E."/>
            <person name="Sieber C.M.K."/>
            <person name="Emerson J.B."/>
            <person name="Anantharaman K."/>
            <person name="Thomas B.C."/>
            <person name="Malmstrom R."/>
            <person name="Stieglmeier M."/>
            <person name="Klingl A."/>
            <person name="Woyke T."/>
            <person name="Ryan C.M."/>
            <person name="Banfield J.F."/>
        </authorList>
    </citation>
    <scope>NUCLEOTIDE SEQUENCE [LARGE SCALE GENOMIC DNA]</scope>
</reference>
<keyword evidence="7 8" id="KW-0472">Membrane</keyword>
<dbReference type="InterPro" id="IPR038731">
    <property type="entry name" value="RgtA/B/C-like"/>
</dbReference>
<evidence type="ECO:0000256" key="6">
    <source>
        <dbReference type="ARBA" id="ARBA00022989"/>
    </source>
</evidence>
<dbReference type="InterPro" id="IPR050297">
    <property type="entry name" value="LipidA_mod_glycosyltrf_83"/>
</dbReference>
<feature type="transmembrane region" description="Helical" evidence="8">
    <location>
        <begin position="287"/>
        <end position="305"/>
    </location>
</feature>
<dbReference type="GO" id="GO:0009103">
    <property type="term" value="P:lipopolysaccharide biosynthetic process"/>
    <property type="evidence" value="ECO:0007669"/>
    <property type="project" value="UniProtKB-ARBA"/>
</dbReference>
<organism evidence="10 11">
    <name type="scientific">Candidatus Roizmanbacteria bacterium CG10_big_fil_rev_8_21_14_0_10_45_7</name>
    <dbReference type="NCBI Taxonomy" id="1974854"/>
    <lineage>
        <taxon>Bacteria</taxon>
        <taxon>Candidatus Roizmaniibacteriota</taxon>
    </lineage>
</organism>
<keyword evidence="4" id="KW-0808">Transferase</keyword>
<evidence type="ECO:0000256" key="2">
    <source>
        <dbReference type="ARBA" id="ARBA00022475"/>
    </source>
</evidence>
<dbReference type="PANTHER" id="PTHR33908">
    <property type="entry name" value="MANNOSYLTRANSFERASE YKCB-RELATED"/>
    <property type="match status" value="1"/>
</dbReference>
<comment type="caution">
    <text evidence="10">The sequence shown here is derived from an EMBL/GenBank/DDBJ whole genome shotgun (WGS) entry which is preliminary data.</text>
</comment>
<feature type="domain" description="Glycosyltransferase RgtA/B/C/D-like" evidence="9">
    <location>
        <begin position="78"/>
        <end position="236"/>
    </location>
</feature>
<keyword evidence="6 8" id="KW-1133">Transmembrane helix</keyword>
<dbReference type="GO" id="GO:0005886">
    <property type="term" value="C:plasma membrane"/>
    <property type="evidence" value="ECO:0007669"/>
    <property type="project" value="UniProtKB-SubCell"/>
</dbReference>
<evidence type="ECO:0000256" key="1">
    <source>
        <dbReference type="ARBA" id="ARBA00004651"/>
    </source>
</evidence>
<feature type="transmembrane region" description="Helical" evidence="8">
    <location>
        <begin position="189"/>
        <end position="207"/>
    </location>
</feature>
<evidence type="ECO:0000256" key="3">
    <source>
        <dbReference type="ARBA" id="ARBA00022676"/>
    </source>
</evidence>
<accession>A0A2M8KUY4</accession>
<evidence type="ECO:0000313" key="11">
    <source>
        <dbReference type="Proteomes" id="UP000231569"/>
    </source>
</evidence>
<dbReference type="EMBL" id="PFEE01000035">
    <property type="protein sequence ID" value="PJE63736.1"/>
    <property type="molecule type" value="Genomic_DNA"/>
</dbReference>
<dbReference type="AlphaFoldDB" id="A0A2M8KUY4"/>
<evidence type="ECO:0000313" key="10">
    <source>
        <dbReference type="EMBL" id="PJE63736.1"/>
    </source>
</evidence>
<sequence>MRLHIRTILTNLTRIARNHWVVIVILITATALRLVNLESQVTFLGDQGRDARIMRDIILLRDLPAIGPPTSIGQIYSGPFFYYLMAPFLLLFGLNPVGPAYGTVLLSVLGLAAIYVITLRLYHKGVAFCVVLLMATSWINITYSRFSWNPNPMPYFSFLTIACYLYLHQKPQSIYRSILLGAVAGLSLQLHYLSGFITLGLLILHAIRLMQSKQKKAIALSFLAIAGGGIAVMSPLLLFELKHSFLNTNNLITLFSNMAKSEGGPSYFSELSTTITQGVFYITQTQLPPLLAHLFFWSVLLFAGIKAKRSSSLFLGINVWLTALFFILFALLDSPRHPHYYGAIYPSMYVLLASILPWHKKCYRCKVIIAVVCIFLIIQNLRAAQPLLVPGGNQIRAAQETAKNIGDNITKGPYQITTIPKTETDDHYRYYLENWYPQYTLMGPFETDQPEELFVLCFETDCHKVQDDNQWAIASFVDKKMIKEFKAGRATVYQFQHDRDRMNR</sequence>
<protein>
    <recommendedName>
        <fullName evidence="9">Glycosyltransferase RgtA/B/C/D-like domain-containing protein</fullName>
    </recommendedName>
</protein>